<evidence type="ECO:0008006" key="5">
    <source>
        <dbReference type="Google" id="ProtNLM"/>
    </source>
</evidence>
<evidence type="ECO:0000256" key="1">
    <source>
        <dbReference type="SAM" id="MobiDB-lite"/>
    </source>
</evidence>
<feature type="transmembrane region" description="Helical" evidence="2">
    <location>
        <begin position="194"/>
        <end position="216"/>
    </location>
</feature>
<protein>
    <recommendedName>
        <fullName evidence="5">Conjugal transfer protein TrbL</fullName>
    </recommendedName>
</protein>
<keyword evidence="2" id="KW-0472">Membrane</keyword>
<dbReference type="OrthoDB" id="963379at2"/>
<sequence length="480" mass="49124">MFNLIINGLLSWMVDGAVEGWKQACKLALQSGALTDNQWQVAQDVVGKLAGVMLYVVVITGAVAIVRNALARRVGDMFVSLGQAMFAWPLTVVTLYLLIQISNMASSLTDRILSVDMSKGDQSLNLPDLNVGSIKSMVSGPLLLFFALIIVLASASIILCMGARAFLLIVAVCFVCTAWMLLGRKETARQAKEYFSWVLGIILYQPICGLLIYITGKLMEASGSDNPITFITAVVGMVLSSVFPWVLVHRLLKVLPGASGLADAASAGRKTVTTTKKGAEQAVKIGAQVAGAIATGGASLAGGAALSGGAEGGGHLAGTDGQKSSAFSPRVDPGSGAATPSSQGADKGIGSSHQDDSEAKQSTGRERFARAVGAAASAVPKTAGVQAVINAAIAARGGGSGTAVPTVGHDVGKPAPNAPTGKSREAASEPKISVTPPPASQPAPDKREGNATEQPHQPAPSRGGGGQQDVRVHVDVNKEG</sequence>
<evidence type="ECO:0000313" key="4">
    <source>
        <dbReference type="Proteomes" id="UP000252345"/>
    </source>
</evidence>
<dbReference type="EMBL" id="PDCH01000019">
    <property type="protein sequence ID" value="RBP98834.1"/>
    <property type="molecule type" value="Genomic_DNA"/>
</dbReference>
<evidence type="ECO:0000256" key="2">
    <source>
        <dbReference type="SAM" id="Phobius"/>
    </source>
</evidence>
<reference evidence="3 4" key="1">
    <citation type="submission" date="2017-10" db="EMBL/GenBank/DDBJ databases">
        <title>Bifidobacterium xylocopum sp. nov. and Bifidobacterium aemilianum sp. nov., from the carpenter bee (Xylocopa violacea) digestive tract.</title>
        <authorList>
            <person name="Alberoni D."/>
            <person name="Baffoni L."/>
            <person name="Di Gioia D."/>
            <person name="Gaggia F."/>
            <person name="Biavati B."/>
        </authorList>
    </citation>
    <scope>NUCLEOTIDE SEQUENCE [LARGE SCALE GENOMIC DNA]</scope>
    <source>
        <strain evidence="3 4">XV2</strain>
    </source>
</reference>
<feature type="transmembrane region" description="Helical" evidence="2">
    <location>
        <begin position="78"/>
        <end position="99"/>
    </location>
</feature>
<dbReference type="AlphaFoldDB" id="A0A366KAW0"/>
<keyword evidence="2" id="KW-1133">Transmembrane helix</keyword>
<feature type="transmembrane region" description="Helical" evidence="2">
    <location>
        <begin position="142"/>
        <end position="159"/>
    </location>
</feature>
<organism evidence="3 4">
    <name type="scientific">Bifidobacterium xylocopae</name>
    <dbReference type="NCBI Taxonomy" id="2493119"/>
    <lineage>
        <taxon>Bacteria</taxon>
        <taxon>Bacillati</taxon>
        <taxon>Actinomycetota</taxon>
        <taxon>Actinomycetes</taxon>
        <taxon>Bifidobacteriales</taxon>
        <taxon>Bifidobacteriaceae</taxon>
        <taxon>Bifidobacterium</taxon>
    </lineage>
</organism>
<proteinExistence type="predicted"/>
<feature type="region of interest" description="Disordered" evidence="1">
    <location>
        <begin position="397"/>
        <end position="480"/>
    </location>
</feature>
<keyword evidence="2" id="KW-0812">Transmembrane</keyword>
<comment type="caution">
    <text evidence="3">The sequence shown here is derived from an EMBL/GenBank/DDBJ whole genome shotgun (WGS) entry which is preliminary data.</text>
</comment>
<evidence type="ECO:0000313" key="3">
    <source>
        <dbReference type="EMBL" id="RBP98834.1"/>
    </source>
</evidence>
<feature type="transmembrane region" description="Helical" evidence="2">
    <location>
        <begin position="45"/>
        <end position="66"/>
    </location>
</feature>
<gene>
    <name evidence="3" type="ORF">CRD59_07010</name>
</gene>
<feature type="transmembrane region" description="Helical" evidence="2">
    <location>
        <begin position="165"/>
        <end position="182"/>
    </location>
</feature>
<keyword evidence="4" id="KW-1185">Reference proteome</keyword>
<dbReference type="Proteomes" id="UP000252345">
    <property type="component" value="Unassembled WGS sequence"/>
</dbReference>
<feature type="compositionally biased region" description="Basic and acidic residues" evidence="1">
    <location>
        <begin position="470"/>
        <end position="480"/>
    </location>
</feature>
<feature type="compositionally biased region" description="Basic and acidic residues" evidence="1">
    <location>
        <begin position="353"/>
        <end position="366"/>
    </location>
</feature>
<name>A0A366KAW0_9BIFI</name>
<feature type="region of interest" description="Disordered" evidence="1">
    <location>
        <begin position="311"/>
        <end position="366"/>
    </location>
</feature>
<dbReference type="RefSeq" id="WP_113853976.1">
    <property type="nucleotide sequence ID" value="NZ_PDCH01000019.1"/>
</dbReference>
<accession>A0A366KAW0</accession>
<feature type="transmembrane region" description="Helical" evidence="2">
    <location>
        <begin position="228"/>
        <end position="248"/>
    </location>
</feature>